<evidence type="ECO:0000256" key="3">
    <source>
        <dbReference type="SAM" id="Coils"/>
    </source>
</evidence>
<evidence type="ECO:0000259" key="4">
    <source>
        <dbReference type="PROSITE" id="PS51736"/>
    </source>
</evidence>
<evidence type="ECO:0000313" key="6">
    <source>
        <dbReference type="Proteomes" id="UP000551616"/>
    </source>
</evidence>
<protein>
    <recommendedName>
        <fullName evidence="4">Resolvase/invertase-type recombinase catalytic domain-containing protein</fullName>
    </recommendedName>
</protein>
<dbReference type="GO" id="GO:0000150">
    <property type="term" value="F:DNA strand exchange activity"/>
    <property type="evidence" value="ECO:0007669"/>
    <property type="project" value="InterPro"/>
</dbReference>
<sequence length="684" mass="77606">MTHIYSQEGALSEAQCDKMHAIWLQAAQANGIDLSGFNPRAPRTSRLAWAARLALTVGMIYARFSTKMQHSTEDQIRECLIWAARNGVYVLPESICVDEAEKGKRDRRKGLKRAKQILESGLVSTFLVYKASRLFRHPYKGFELIQEEVVEAGMRAVSVSQGIDTADKKAWKMQLQIHGIMDEMLLEAIADHVRAGLTGLFLAGWTTGALGVGYRPRILPDAPLTNRGLPRTAPEVDPEAAELIREHALLLLDGMPLNEGLRRWRAVGGPCDPRASTGQMNYVPYRTLFSNIRLTGWWEFGRRKNDFSSKLDYTRQIVQPDSEVTRYQCEELRILDDDLFVALQRKLLQRKHGPRGPRKDKSKKLWDLTTGMFFCAACSEPDDHVRFYQVGAGGGGMQCKHGDQCPCKSAVRREEAVRAVCKELAAAIRRDTDLIERVICQATKIDEEVAERLDQEVQRRQRQVQSITKKIDGLYDLLGEVDKNEHKELKAKIKAVQFERAQTQDEVLQLQKQLEKASSTLTPQGIRDVLSNTEELLISAGSGQLSEDGVYKALSIFEKLTGGQIMVHVERRAGRKRTSVRGVFRLQFVDVFPELPLAGQDLPLSDEVTVWLRKPPRLDLIAERVHQLIDVEGMSHRETAKQLQREGQNVNAGNVWYSYHRWYEMQGLEPPKVPYNNGKKRRSR</sequence>
<gene>
    <name evidence="5" type="ORF">HOV93_21940</name>
</gene>
<feature type="domain" description="Resolvase/invertase-type recombinase catalytic" evidence="4">
    <location>
        <begin position="57"/>
        <end position="204"/>
    </location>
</feature>
<keyword evidence="1" id="KW-0238">DNA-binding</keyword>
<reference evidence="5 6" key="1">
    <citation type="submission" date="2020-05" db="EMBL/GenBank/DDBJ databases">
        <title>Bremerella alba sp. nov., a novel planctomycete isolated from the surface of the macroalga Fucus spiralis.</title>
        <authorList>
            <person name="Godinho O."/>
            <person name="Botelho R."/>
            <person name="Albuquerque L."/>
            <person name="Wiegand S."/>
            <person name="Da Costa M.S."/>
            <person name="Lobo-Da-Cunha A."/>
            <person name="Jogler C."/>
            <person name="Lage O.M."/>
        </authorList>
    </citation>
    <scope>NUCLEOTIDE SEQUENCE [LARGE SCALE GENOMIC DNA]</scope>
    <source>
        <strain evidence="5 6">FF15</strain>
    </source>
</reference>
<accession>A0A7V9A771</accession>
<name>A0A7V9A771_9BACT</name>
<dbReference type="InterPro" id="IPR036162">
    <property type="entry name" value="Resolvase-like_N_sf"/>
</dbReference>
<organism evidence="5 6">
    <name type="scientific">Bremerella alba</name>
    <dbReference type="NCBI Taxonomy" id="980252"/>
    <lineage>
        <taxon>Bacteria</taxon>
        <taxon>Pseudomonadati</taxon>
        <taxon>Planctomycetota</taxon>
        <taxon>Planctomycetia</taxon>
        <taxon>Pirellulales</taxon>
        <taxon>Pirellulaceae</taxon>
        <taxon>Bremerella</taxon>
    </lineage>
</organism>
<keyword evidence="2" id="KW-0233">DNA recombination</keyword>
<dbReference type="CDD" id="cd00338">
    <property type="entry name" value="Ser_Recombinase"/>
    <property type="match status" value="1"/>
</dbReference>
<dbReference type="Gene3D" id="3.40.50.1390">
    <property type="entry name" value="Resolvase, N-terminal catalytic domain"/>
    <property type="match status" value="1"/>
</dbReference>
<dbReference type="InterPro" id="IPR050639">
    <property type="entry name" value="SSR_resolvase"/>
</dbReference>
<feature type="coiled-coil region" evidence="3">
    <location>
        <begin position="450"/>
        <end position="520"/>
    </location>
</feature>
<dbReference type="InterPro" id="IPR006119">
    <property type="entry name" value="Resolv_N"/>
</dbReference>
<dbReference type="RefSeq" id="WP_207396474.1">
    <property type="nucleotide sequence ID" value="NZ_JABRWO010000005.1"/>
</dbReference>
<dbReference type="GO" id="GO:0003677">
    <property type="term" value="F:DNA binding"/>
    <property type="evidence" value="ECO:0007669"/>
    <property type="project" value="UniProtKB-KW"/>
</dbReference>
<dbReference type="Pfam" id="PF00239">
    <property type="entry name" value="Resolvase"/>
    <property type="match status" value="1"/>
</dbReference>
<dbReference type="SMART" id="SM00857">
    <property type="entry name" value="Resolvase"/>
    <property type="match status" value="1"/>
</dbReference>
<evidence type="ECO:0000256" key="2">
    <source>
        <dbReference type="ARBA" id="ARBA00023172"/>
    </source>
</evidence>
<dbReference type="SUPFAM" id="SSF53041">
    <property type="entry name" value="Resolvase-like"/>
    <property type="match status" value="1"/>
</dbReference>
<dbReference type="PANTHER" id="PTHR30461">
    <property type="entry name" value="DNA-INVERTASE FROM LAMBDOID PROPHAGE"/>
    <property type="match status" value="1"/>
</dbReference>
<dbReference type="PANTHER" id="PTHR30461:SF2">
    <property type="entry name" value="SERINE RECOMBINASE PINE-RELATED"/>
    <property type="match status" value="1"/>
</dbReference>
<keyword evidence="6" id="KW-1185">Reference proteome</keyword>
<proteinExistence type="predicted"/>
<evidence type="ECO:0000313" key="5">
    <source>
        <dbReference type="EMBL" id="MBA2115022.1"/>
    </source>
</evidence>
<keyword evidence="3" id="KW-0175">Coiled coil</keyword>
<comment type="caution">
    <text evidence="5">The sequence shown here is derived from an EMBL/GenBank/DDBJ whole genome shotgun (WGS) entry which is preliminary data.</text>
</comment>
<evidence type="ECO:0000256" key="1">
    <source>
        <dbReference type="ARBA" id="ARBA00023125"/>
    </source>
</evidence>
<dbReference type="PROSITE" id="PS51736">
    <property type="entry name" value="RECOMBINASES_3"/>
    <property type="match status" value="1"/>
</dbReference>
<dbReference type="AlphaFoldDB" id="A0A7V9A771"/>
<dbReference type="EMBL" id="JABRWO010000005">
    <property type="protein sequence ID" value="MBA2115022.1"/>
    <property type="molecule type" value="Genomic_DNA"/>
</dbReference>
<dbReference type="Proteomes" id="UP000551616">
    <property type="component" value="Unassembled WGS sequence"/>
</dbReference>